<gene>
    <name evidence="2" type="ORF">G7Z17_g7645</name>
</gene>
<name>A0A9P5HCT6_9HYPO</name>
<reference evidence="2" key="1">
    <citation type="submission" date="2020-03" db="EMBL/GenBank/DDBJ databases">
        <title>Draft Genome Sequence of Cylindrodendrum hubeiense.</title>
        <authorList>
            <person name="Buettner E."/>
            <person name="Kellner H."/>
        </authorList>
    </citation>
    <scope>NUCLEOTIDE SEQUENCE</scope>
    <source>
        <strain evidence="2">IHI 201604</strain>
    </source>
</reference>
<dbReference type="OrthoDB" id="4991875at2759"/>
<proteinExistence type="predicted"/>
<dbReference type="PANTHER" id="PTHR40640:SF1">
    <property type="entry name" value="ANCHORED GLYCOPROTEIN, PUTATIVE (AFU_ORTHOLOGUE AFUA_8G04860)-RELATED"/>
    <property type="match status" value="1"/>
</dbReference>
<accession>A0A9P5HCT6</accession>
<feature type="signal peptide" evidence="1">
    <location>
        <begin position="1"/>
        <end position="27"/>
    </location>
</feature>
<keyword evidence="3" id="KW-1185">Reference proteome</keyword>
<sequence>MRTPSMFYLRFPLPLLALLALCAVVSADDDDAVTTAPIFLPYYNQEAWSLVRGSVVASNPHIQQTTYTIFCPDDNPPECDISLEFPYVLVEGPDTVEFHGTYTSTYIANLECTLDGTTRATCSGYSSYKDGYTNGLYTGPTEVTWTSTFSGTEVEWGVLTMAEMPKETDDSWDIKATAMSTPTTGSGYVEIPLSTGDEAAGTSLRINGRSAVLGAVGSAILVTLLF</sequence>
<evidence type="ECO:0000313" key="3">
    <source>
        <dbReference type="Proteomes" id="UP000722485"/>
    </source>
</evidence>
<organism evidence="2 3">
    <name type="scientific">Cylindrodendrum hubeiense</name>
    <dbReference type="NCBI Taxonomy" id="595255"/>
    <lineage>
        <taxon>Eukaryota</taxon>
        <taxon>Fungi</taxon>
        <taxon>Dikarya</taxon>
        <taxon>Ascomycota</taxon>
        <taxon>Pezizomycotina</taxon>
        <taxon>Sordariomycetes</taxon>
        <taxon>Hypocreomycetidae</taxon>
        <taxon>Hypocreales</taxon>
        <taxon>Nectriaceae</taxon>
        <taxon>Cylindrodendrum</taxon>
    </lineage>
</organism>
<protein>
    <submittedName>
        <fullName evidence="2">Uncharacterized protein</fullName>
    </submittedName>
</protein>
<dbReference type="Proteomes" id="UP000722485">
    <property type="component" value="Unassembled WGS sequence"/>
</dbReference>
<dbReference type="EMBL" id="JAANBB010000175">
    <property type="protein sequence ID" value="KAF7547558.1"/>
    <property type="molecule type" value="Genomic_DNA"/>
</dbReference>
<keyword evidence="1" id="KW-0732">Signal</keyword>
<dbReference type="PANTHER" id="PTHR40640">
    <property type="entry name" value="ANCHORED GLYCOPROTEIN, PUTATIVE (AFU_ORTHOLOGUE AFUA_8G04860)-RELATED"/>
    <property type="match status" value="1"/>
</dbReference>
<feature type="chain" id="PRO_5040139849" evidence="1">
    <location>
        <begin position="28"/>
        <end position="226"/>
    </location>
</feature>
<evidence type="ECO:0000256" key="1">
    <source>
        <dbReference type="SAM" id="SignalP"/>
    </source>
</evidence>
<comment type="caution">
    <text evidence="2">The sequence shown here is derived from an EMBL/GenBank/DDBJ whole genome shotgun (WGS) entry which is preliminary data.</text>
</comment>
<evidence type="ECO:0000313" key="2">
    <source>
        <dbReference type="EMBL" id="KAF7547558.1"/>
    </source>
</evidence>
<dbReference type="AlphaFoldDB" id="A0A9P5HCT6"/>